<dbReference type="Pfam" id="PF01210">
    <property type="entry name" value="NAD_Gly3P_dh_N"/>
    <property type="match status" value="1"/>
</dbReference>
<dbReference type="InterPro" id="IPR008927">
    <property type="entry name" value="6-PGluconate_DH-like_C_sf"/>
</dbReference>
<evidence type="ECO:0000256" key="2">
    <source>
        <dbReference type="ARBA" id="ARBA00022516"/>
    </source>
</evidence>
<evidence type="ECO:0000256" key="6">
    <source>
        <dbReference type="ARBA" id="ARBA00023264"/>
    </source>
</evidence>
<dbReference type="GO" id="GO:0141153">
    <property type="term" value="F:glycerol-3-phosphate dehydrogenase (NADP+) activity"/>
    <property type="evidence" value="ECO:0007669"/>
    <property type="project" value="RHEA"/>
</dbReference>
<dbReference type="SUPFAM" id="SSF51735">
    <property type="entry name" value="NAD(P)-binding Rossmann-fold domains"/>
    <property type="match status" value="1"/>
</dbReference>
<protein>
    <recommendedName>
        <fullName evidence="11">Glycerol-3-phosphate dehydrogenase</fullName>
        <ecNumber evidence="11">1.1.1.94</ecNumber>
    </recommendedName>
</protein>
<keyword evidence="6" id="KW-1208">Phospholipid metabolism</keyword>
<dbReference type="PANTHER" id="PTHR11728:SF1">
    <property type="entry name" value="GLYCEROL-3-PHOSPHATE DEHYDROGENASE [NAD(+)] 2, CHLOROPLASTIC"/>
    <property type="match status" value="1"/>
</dbReference>
<comment type="similarity">
    <text evidence="1 10">Belongs to the NAD-dependent glycerol-3-phosphate dehydrogenase family.</text>
</comment>
<comment type="catalytic activity">
    <reaction evidence="11">
        <text>sn-glycerol 3-phosphate + NADP(+) = dihydroxyacetone phosphate + NADPH + H(+)</text>
        <dbReference type="Rhea" id="RHEA:11096"/>
        <dbReference type="ChEBI" id="CHEBI:15378"/>
        <dbReference type="ChEBI" id="CHEBI:57597"/>
        <dbReference type="ChEBI" id="CHEBI:57642"/>
        <dbReference type="ChEBI" id="CHEBI:57783"/>
        <dbReference type="ChEBI" id="CHEBI:58349"/>
        <dbReference type="EC" id="1.1.1.94"/>
    </reaction>
</comment>
<name>A0A523RZG8_UNCAE</name>
<evidence type="ECO:0000259" key="13">
    <source>
        <dbReference type="Pfam" id="PF07479"/>
    </source>
</evidence>
<feature type="binding site" evidence="9">
    <location>
        <begin position="8"/>
        <end position="13"/>
    </location>
    <ligand>
        <name>NAD(+)</name>
        <dbReference type="ChEBI" id="CHEBI:57540"/>
    </ligand>
</feature>
<keyword evidence="5" id="KW-0594">Phospholipid biosynthesis</keyword>
<proteinExistence type="inferred from homology"/>
<dbReference type="InterPro" id="IPR011128">
    <property type="entry name" value="G3P_DH_NAD-dep_N"/>
</dbReference>
<dbReference type="InterPro" id="IPR013328">
    <property type="entry name" value="6PGD_dom2"/>
</dbReference>
<keyword evidence="3 10" id="KW-0560">Oxidoreductase</keyword>
<evidence type="ECO:0000256" key="7">
    <source>
        <dbReference type="PIRSR" id="PIRSR000114-1"/>
    </source>
</evidence>
<dbReference type="PRINTS" id="PR00077">
    <property type="entry name" value="GPDHDRGNASE"/>
</dbReference>
<evidence type="ECO:0000256" key="1">
    <source>
        <dbReference type="ARBA" id="ARBA00011009"/>
    </source>
</evidence>
<accession>A0A523RZG8</accession>
<keyword evidence="9 10" id="KW-0520">NAD</keyword>
<dbReference type="InterPro" id="IPR036291">
    <property type="entry name" value="NAD(P)-bd_dom_sf"/>
</dbReference>
<dbReference type="CDD" id="cd02440">
    <property type="entry name" value="AdoMet_MTases"/>
    <property type="match status" value="1"/>
</dbReference>
<dbReference type="GO" id="GO:0005975">
    <property type="term" value="P:carbohydrate metabolic process"/>
    <property type="evidence" value="ECO:0007669"/>
    <property type="project" value="InterPro"/>
</dbReference>
<evidence type="ECO:0000256" key="3">
    <source>
        <dbReference type="ARBA" id="ARBA00023002"/>
    </source>
</evidence>
<reference evidence="14 15" key="1">
    <citation type="submission" date="2019-03" db="EMBL/GenBank/DDBJ databases">
        <title>Metabolic potential of uncultured bacteria and archaea associated with petroleum seepage in deep-sea sediments.</title>
        <authorList>
            <person name="Dong X."/>
            <person name="Hubert C."/>
        </authorList>
    </citation>
    <scope>NUCLEOTIDE SEQUENCE [LARGE SCALE GENOMIC DNA]</scope>
    <source>
        <strain evidence="14">E44_bin7</strain>
    </source>
</reference>
<evidence type="ECO:0000256" key="9">
    <source>
        <dbReference type="PIRSR" id="PIRSR000114-3"/>
    </source>
</evidence>
<gene>
    <name evidence="14" type="ORF">E3J84_03395</name>
</gene>
<dbReference type="Gene3D" id="3.40.50.720">
    <property type="entry name" value="NAD(P)-binding Rossmann-like Domain"/>
    <property type="match status" value="1"/>
</dbReference>
<feature type="binding site" evidence="8">
    <location>
        <begin position="263"/>
        <end position="264"/>
    </location>
    <ligand>
        <name>substrate</name>
    </ligand>
</feature>
<dbReference type="PIRSF" id="PIRSF000114">
    <property type="entry name" value="Glycerol-3-P_dh"/>
    <property type="match status" value="1"/>
</dbReference>
<feature type="binding site" evidence="9">
    <location>
        <position position="145"/>
    </location>
    <ligand>
        <name>NAD(+)</name>
        <dbReference type="ChEBI" id="CHEBI:57540"/>
    </ligand>
</feature>
<evidence type="ECO:0000256" key="11">
    <source>
        <dbReference type="RuleBase" id="RU000439"/>
    </source>
</evidence>
<dbReference type="GO" id="GO:0005829">
    <property type="term" value="C:cytosol"/>
    <property type="evidence" value="ECO:0007669"/>
    <property type="project" value="TreeGrafter"/>
</dbReference>
<evidence type="ECO:0000259" key="12">
    <source>
        <dbReference type="Pfam" id="PF01210"/>
    </source>
</evidence>
<comment type="caution">
    <text evidence="14">The sequence shown here is derived from an EMBL/GenBank/DDBJ whole genome shotgun (WGS) entry which is preliminary data.</text>
</comment>
<dbReference type="PANTHER" id="PTHR11728">
    <property type="entry name" value="GLYCEROL-3-PHOSPHATE DEHYDROGENASE"/>
    <property type="match status" value="1"/>
</dbReference>
<organism evidence="14 15">
    <name type="scientific">Aerophobetes bacterium</name>
    <dbReference type="NCBI Taxonomy" id="2030807"/>
    <lineage>
        <taxon>Bacteria</taxon>
        <taxon>Candidatus Aerophobota</taxon>
    </lineage>
</organism>
<dbReference type="Pfam" id="PF07479">
    <property type="entry name" value="NAD_Gly3P_dh_C"/>
    <property type="match status" value="1"/>
</dbReference>
<evidence type="ECO:0000256" key="10">
    <source>
        <dbReference type="RuleBase" id="RU000437"/>
    </source>
</evidence>
<dbReference type="InterPro" id="IPR006109">
    <property type="entry name" value="G3P_DH_NAD-dep_C"/>
</dbReference>
<sequence>MARIVVIGAGMMGTAYASHLVRRRHVVNLWGTELDKEIIDILKQGGEHKTLHAPVPQNIKFLQADQLEEAMNKREIVIIAIISHAVEKIVKRIVPFLRKGMIIINVAKGIPKAPYLTLCDLIENLIPRSSDKKIPVVGMGGPARANELVRGIYTEVIFGAKNKKYAQYCSEITRNSQLKTNATCDITGVELCAAMKNSYAIAVEMPQGLSERLKKSMDNTKSAFVAQAIMEMAKLIVPQGGELETIMGPAGIGDLYVTVQGGRNGFLGKLLGRGTTVKEAMEEMKDQTIEGYPATKGIYRLAKELEKRSKLIIKKDLPLFRQLYAVLYEGKSAQKAIKNYWEVK</sequence>
<keyword evidence="4" id="KW-0443">Lipid metabolism</keyword>
<evidence type="ECO:0000256" key="4">
    <source>
        <dbReference type="ARBA" id="ARBA00023098"/>
    </source>
</evidence>
<evidence type="ECO:0000256" key="8">
    <source>
        <dbReference type="PIRSR" id="PIRSR000114-2"/>
    </source>
</evidence>
<evidence type="ECO:0000256" key="5">
    <source>
        <dbReference type="ARBA" id="ARBA00023209"/>
    </source>
</evidence>
<feature type="domain" description="Glycerol-3-phosphate dehydrogenase NAD-dependent C-terminal" evidence="13">
    <location>
        <begin position="185"/>
        <end position="337"/>
    </location>
</feature>
<dbReference type="InterPro" id="IPR006168">
    <property type="entry name" value="G3P_DH_NAD-dep"/>
</dbReference>
<feature type="domain" description="Glycerol-3-phosphate dehydrogenase NAD-dependent N-terminal" evidence="12">
    <location>
        <begin position="4"/>
        <end position="165"/>
    </location>
</feature>
<dbReference type="GO" id="GO:0008654">
    <property type="term" value="P:phospholipid biosynthetic process"/>
    <property type="evidence" value="ECO:0007669"/>
    <property type="project" value="UniProtKB-KW"/>
</dbReference>
<feature type="binding site" evidence="9">
    <location>
        <position position="263"/>
    </location>
    <ligand>
        <name>NAD(+)</name>
        <dbReference type="ChEBI" id="CHEBI:57540"/>
    </ligand>
</feature>
<dbReference type="EC" id="1.1.1.94" evidence="11"/>
<dbReference type="SUPFAM" id="SSF48179">
    <property type="entry name" value="6-phosphogluconate dehydrogenase C-terminal domain-like"/>
    <property type="match status" value="1"/>
</dbReference>
<dbReference type="Gene3D" id="1.10.1040.10">
    <property type="entry name" value="N-(1-d-carboxylethyl)-l-norvaline Dehydrogenase, domain 2"/>
    <property type="match status" value="1"/>
</dbReference>
<evidence type="ECO:0000313" key="15">
    <source>
        <dbReference type="Proteomes" id="UP000316360"/>
    </source>
</evidence>
<dbReference type="Proteomes" id="UP000316360">
    <property type="component" value="Unassembled WGS sequence"/>
</dbReference>
<dbReference type="GO" id="GO:0051287">
    <property type="term" value="F:NAD binding"/>
    <property type="evidence" value="ECO:0007669"/>
    <property type="project" value="InterPro"/>
</dbReference>
<keyword evidence="2" id="KW-0444">Lipid biosynthesis</keyword>
<evidence type="ECO:0000313" key="14">
    <source>
        <dbReference type="EMBL" id="TET10999.1"/>
    </source>
</evidence>
<feature type="active site" description="Proton acceptor" evidence="7">
    <location>
        <position position="196"/>
    </location>
</feature>
<dbReference type="AlphaFoldDB" id="A0A523RZG8"/>
<feature type="binding site" evidence="8">
    <location>
        <position position="108"/>
    </location>
    <ligand>
        <name>substrate</name>
    </ligand>
</feature>
<dbReference type="GO" id="GO:0046168">
    <property type="term" value="P:glycerol-3-phosphate catabolic process"/>
    <property type="evidence" value="ECO:0007669"/>
    <property type="project" value="InterPro"/>
</dbReference>
<dbReference type="EMBL" id="SOKJ01000188">
    <property type="protein sequence ID" value="TET10999.1"/>
    <property type="molecule type" value="Genomic_DNA"/>
</dbReference>